<dbReference type="Proteomes" id="UP001054945">
    <property type="component" value="Unassembled WGS sequence"/>
</dbReference>
<sequence length="75" mass="8569">MSHTSPPGGRHLQLEQYDLLDYYKQIFELRFAAPFLSSDDDHEGDDGHGDHDNVCDVPDYDDHHDFNDDGTFASN</sequence>
<comment type="caution">
    <text evidence="2">The sequence shown here is derived from an EMBL/GenBank/DDBJ whole genome shotgun (WGS) entry which is preliminary data.</text>
</comment>
<dbReference type="EMBL" id="BPLR01018472">
    <property type="protein sequence ID" value="GIY99889.1"/>
    <property type="molecule type" value="Genomic_DNA"/>
</dbReference>
<organism evidence="2 3">
    <name type="scientific">Caerostris extrusa</name>
    <name type="common">Bark spider</name>
    <name type="synonym">Caerostris bankana</name>
    <dbReference type="NCBI Taxonomy" id="172846"/>
    <lineage>
        <taxon>Eukaryota</taxon>
        <taxon>Metazoa</taxon>
        <taxon>Ecdysozoa</taxon>
        <taxon>Arthropoda</taxon>
        <taxon>Chelicerata</taxon>
        <taxon>Arachnida</taxon>
        <taxon>Araneae</taxon>
        <taxon>Araneomorphae</taxon>
        <taxon>Entelegynae</taxon>
        <taxon>Araneoidea</taxon>
        <taxon>Araneidae</taxon>
        <taxon>Caerostris</taxon>
    </lineage>
</organism>
<proteinExistence type="predicted"/>
<dbReference type="AlphaFoldDB" id="A0AAV4Y164"/>
<evidence type="ECO:0000256" key="1">
    <source>
        <dbReference type="SAM" id="MobiDB-lite"/>
    </source>
</evidence>
<name>A0AAV4Y164_CAEEX</name>
<feature type="region of interest" description="Disordered" evidence="1">
    <location>
        <begin position="38"/>
        <end position="60"/>
    </location>
</feature>
<protein>
    <submittedName>
        <fullName evidence="2">Uncharacterized protein</fullName>
    </submittedName>
</protein>
<gene>
    <name evidence="2" type="ORF">CEXT_737801</name>
</gene>
<evidence type="ECO:0000313" key="3">
    <source>
        <dbReference type="Proteomes" id="UP001054945"/>
    </source>
</evidence>
<accession>A0AAV4Y164</accession>
<feature type="compositionally biased region" description="Basic and acidic residues" evidence="1">
    <location>
        <begin position="45"/>
        <end position="60"/>
    </location>
</feature>
<evidence type="ECO:0000313" key="2">
    <source>
        <dbReference type="EMBL" id="GIY99889.1"/>
    </source>
</evidence>
<keyword evidence="3" id="KW-1185">Reference proteome</keyword>
<reference evidence="2 3" key="1">
    <citation type="submission" date="2021-06" db="EMBL/GenBank/DDBJ databases">
        <title>Caerostris extrusa draft genome.</title>
        <authorList>
            <person name="Kono N."/>
            <person name="Arakawa K."/>
        </authorList>
    </citation>
    <scope>NUCLEOTIDE SEQUENCE [LARGE SCALE GENOMIC DNA]</scope>
</reference>